<organism evidence="3 4">
    <name type="scientific">Dillenia turbinata</name>
    <dbReference type="NCBI Taxonomy" id="194707"/>
    <lineage>
        <taxon>Eukaryota</taxon>
        <taxon>Viridiplantae</taxon>
        <taxon>Streptophyta</taxon>
        <taxon>Embryophyta</taxon>
        <taxon>Tracheophyta</taxon>
        <taxon>Spermatophyta</taxon>
        <taxon>Magnoliopsida</taxon>
        <taxon>eudicotyledons</taxon>
        <taxon>Gunneridae</taxon>
        <taxon>Pentapetalae</taxon>
        <taxon>Dilleniales</taxon>
        <taxon>Dilleniaceae</taxon>
        <taxon>Dillenia</taxon>
    </lineage>
</organism>
<dbReference type="InterPro" id="IPR029058">
    <property type="entry name" value="AB_hydrolase_fold"/>
</dbReference>
<comment type="caution">
    <text evidence="3">The sequence shown here is derived from an EMBL/GenBank/DDBJ whole genome shotgun (WGS) entry which is preliminary data.</text>
</comment>
<dbReference type="Pfam" id="PF07859">
    <property type="entry name" value="Abhydrolase_3"/>
    <property type="match status" value="1"/>
</dbReference>
<name>A0AAN8UY93_9MAGN</name>
<sequence length="320" mass="35362">MSKFDAFEHLHIQIDSDGSVTRLLQSPQVQATGEDGSAQMPIASKDIDLDPKKKTKIRIYRPTKLPSNDNSVARLPIILYFHGGGWIHNNISDVVVDARCAQVTTDVPAIVVSVGYRLAPEHRLPAPYDDAIDAIKWVNQQMLDDANGEKWLVEYADANRCYLFGCSNGGNIVFHTALKILDMDSKPLTIAGLIMNQPMFGGNKRTKTEIKLAADELLPLPAIDAMWDLALPKGTDRDHRYCNPMADGPHKAKIRSLGRCLVLGYGGDPMVDRQQSFVKMLVDCGVRVEAAFDDVGFHGIDLVDPRRASVAIHLVKDFIC</sequence>
<feature type="domain" description="Alpha/beta hydrolase fold-3" evidence="2">
    <location>
        <begin position="78"/>
        <end position="299"/>
    </location>
</feature>
<dbReference type="SUPFAM" id="SSF53474">
    <property type="entry name" value="alpha/beta-Hydrolases"/>
    <property type="match status" value="1"/>
</dbReference>
<dbReference type="InterPro" id="IPR050466">
    <property type="entry name" value="Carboxylest/Gibb_receptor"/>
</dbReference>
<dbReference type="Gene3D" id="3.40.50.1820">
    <property type="entry name" value="alpha/beta hydrolase"/>
    <property type="match status" value="1"/>
</dbReference>
<dbReference type="GO" id="GO:0016787">
    <property type="term" value="F:hydrolase activity"/>
    <property type="evidence" value="ECO:0007669"/>
    <property type="project" value="UniProtKB-KW"/>
</dbReference>
<comment type="similarity">
    <text evidence="1">Belongs to the 'GDXG' lipolytic enzyme family.</text>
</comment>
<dbReference type="PANTHER" id="PTHR23024">
    <property type="entry name" value="ARYLACETAMIDE DEACETYLASE"/>
    <property type="match status" value="1"/>
</dbReference>
<evidence type="ECO:0000259" key="2">
    <source>
        <dbReference type="Pfam" id="PF07859"/>
    </source>
</evidence>
<proteinExistence type="inferred from homology"/>
<dbReference type="Proteomes" id="UP001370490">
    <property type="component" value="Unassembled WGS sequence"/>
</dbReference>
<protein>
    <submittedName>
        <fullName evidence="3">Alpha/beta hydrolase fold-3</fullName>
    </submittedName>
</protein>
<keyword evidence="3" id="KW-0378">Hydrolase</keyword>
<keyword evidence="4" id="KW-1185">Reference proteome</keyword>
<dbReference type="EMBL" id="JBAMMX010000021">
    <property type="protein sequence ID" value="KAK6920226.1"/>
    <property type="molecule type" value="Genomic_DNA"/>
</dbReference>
<evidence type="ECO:0000313" key="4">
    <source>
        <dbReference type="Proteomes" id="UP001370490"/>
    </source>
</evidence>
<dbReference type="AlphaFoldDB" id="A0AAN8UY93"/>
<dbReference type="InterPro" id="IPR013094">
    <property type="entry name" value="AB_hydrolase_3"/>
</dbReference>
<dbReference type="PANTHER" id="PTHR23024:SF212">
    <property type="entry name" value="CARBOXYLESTERASE 9-RELATED"/>
    <property type="match status" value="1"/>
</dbReference>
<evidence type="ECO:0000256" key="1">
    <source>
        <dbReference type="ARBA" id="ARBA00010515"/>
    </source>
</evidence>
<evidence type="ECO:0000313" key="3">
    <source>
        <dbReference type="EMBL" id="KAK6920226.1"/>
    </source>
</evidence>
<gene>
    <name evidence="3" type="ORF">RJ641_016130</name>
</gene>
<accession>A0AAN8UY93</accession>
<reference evidence="3 4" key="1">
    <citation type="submission" date="2023-12" db="EMBL/GenBank/DDBJ databases">
        <title>A high-quality genome assembly for Dillenia turbinata (Dilleniales).</title>
        <authorList>
            <person name="Chanderbali A."/>
        </authorList>
    </citation>
    <scope>NUCLEOTIDE SEQUENCE [LARGE SCALE GENOMIC DNA]</scope>
    <source>
        <strain evidence="3">LSX21</strain>
        <tissue evidence="3">Leaf</tissue>
    </source>
</reference>